<protein>
    <submittedName>
        <fullName evidence="1">Uncharacterized protein</fullName>
    </submittedName>
</protein>
<keyword evidence="2" id="KW-1185">Reference proteome</keyword>
<reference evidence="1 2" key="1">
    <citation type="submission" date="2019-05" db="EMBL/GenBank/DDBJ databases">
        <title>Another draft genome of Portunus trituberculatus and its Hox gene families provides insights of decapod evolution.</title>
        <authorList>
            <person name="Jeong J.-H."/>
            <person name="Song I."/>
            <person name="Kim S."/>
            <person name="Choi T."/>
            <person name="Kim D."/>
            <person name="Ryu S."/>
            <person name="Kim W."/>
        </authorList>
    </citation>
    <scope>NUCLEOTIDE SEQUENCE [LARGE SCALE GENOMIC DNA]</scope>
    <source>
        <tissue evidence="1">Muscle</tissue>
    </source>
</reference>
<gene>
    <name evidence="1" type="ORF">E2C01_097826</name>
</gene>
<name>A0A5B7KCE0_PORTR</name>
<proteinExistence type="predicted"/>
<dbReference type="AlphaFoldDB" id="A0A5B7KCE0"/>
<organism evidence="1 2">
    <name type="scientific">Portunus trituberculatus</name>
    <name type="common">Swimming crab</name>
    <name type="synonym">Neptunus trituberculatus</name>
    <dbReference type="NCBI Taxonomy" id="210409"/>
    <lineage>
        <taxon>Eukaryota</taxon>
        <taxon>Metazoa</taxon>
        <taxon>Ecdysozoa</taxon>
        <taxon>Arthropoda</taxon>
        <taxon>Crustacea</taxon>
        <taxon>Multicrustacea</taxon>
        <taxon>Malacostraca</taxon>
        <taxon>Eumalacostraca</taxon>
        <taxon>Eucarida</taxon>
        <taxon>Decapoda</taxon>
        <taxon>Pleocyemata</taxon>
        <taxon>Brachyura</taxon>
        <taxon>Eubrachyura</taxon>
        <taxon>Portunoidea</taxon>
        <taxon>Portunidae</taxon>
        <taxon>Portuninae</taxon>
        <taxon>Portunus</taxon>
    </lineage>
</organism>
<evidence type="ECO:0000313" key="1">
    <source>
        <dbReference type="EMBL" id="MPD02255.1"/>
    </source>
</evidence>
<sequence>MGLRAQGHYALKRPAGALGSQLPSIKKIIVFVKAPITVHGSPAREARQAGRMWVMLSHLAPRMNEKGLTRLQGSCWGISD</sequence>
<dbReference type="EMBL" id="VSRR010130603">
    <property type="protein sequence ID" value="MPD02255.1"/>
    <property type="molecule type" value="Genomic_DNA"/>
</dbReference>
<accession>A0A5B7KCE0</accession>
<evidence type="ECO:0000313" key="2">
    <source>
        <dbReference type="Proteomes" id="UP000324222"/>
    </source>
</evidence>
<comment type="caution">
    <text evidence="1">The sequence shown here is derived from an EMBL/GenBank/DDBJ whole genome shotgun (WGS) entry which is preliminary data.</text>
</comment>
<dbReference type="Proteomes" id="UP000324222">
    <property type="component" value="Unassembled WGS sequence"/>
</dbReference>